<organism evidence="2 3">
    <name type="scientific">Deferribacter desulfuricans (strain DSM 14783 / JCM 11476 / NBRC 101012 / SSM1)</name>
    <dbReference type="NCBI Taxonomy" id="639282"/>
    <lineage>
        <taxon>Bacteria</taxon>
        <taxon>Pseudomonadati</taxon>
        <taxon>Deferribacterota</taxon>
        <taxon>Deferribacteres</taxon>
        <taxon>Deferribacterales</taxon>
        <taxon>Deferribacteraceae</taxon>
        <taxon>Deferribacter</taxon>
    </lineage>
</organism>
<feature type="transmembrane region" description="Helical" evidence="1">
    <location>
        <begin position="41"/>
        <end position="68"/>
    </location>
</feature>
<evidence type="ECO:0000313" key="2">
    <source>
        <dbReference type="EMBL" id="BAI80296.1"/>
    </source>
</evidence>
<dbReference type="Proteomes" id="UP000001520">
    <property type="component" value="Chromosome"/>
</dbReference>
<keyword evidence="3" id="KW-1185">Reference proteome</keyword>
<dbReference type="OrthoDB" id="9797525at2"/>
<sequence length="161" mass="18748">MKKLEIVEGLEEHYQKINKKYNKGSSFNPFKYYKYVDGKNVPVFFIGTPGLAVAVSATLVAGLLFYLIQFPFKLYIWIPFGIFVAFIMRLAVKIDKARQIRSFSSHLVLRGLNFLKEFNKSQNSDYLNEAVKILEEANKWVDDPRLQKQIEIARSFDIIEK</sequence>
<evidence type="ECO:0000256" key="1">
    <source>
        <dbReference type="SAM" id="Phobius"/>
    </source>
</evidence>
<reference evidence="2 3" key="1">
    <citation type="journal article" date="2010" name="DNA Res.">
        <title>Bacterial lifestyle in a deep-sea hydrothermal vent chimney revealed by the genome sequence of the thermophilic bacterium Deferribacter desulfuricans SSM1.</title>
        <authorList>
            <person name="Takaki Y."/>
            <person name="Shimamura S."/>
            <person name="Nakagawa S."/>
            <person name="Fukuhara Y."/>
            <person name="Horikawa H."/>
            <person name="Ankai A."/>
            <person name="Harada T."/>
            <person name="Hosoyama A."/>
            <person name="Oguchi A."/>
            <person name="Fukui S."/>
            <person name="Fujita N."/>
            <person name="Takami H."/>
            <person name="Takai K."/>
        </authorList>
    </citation>
    <scope>NUCLEOTIDE SEQUENCE [LARGE SCALE GENOMIC DNA]</scope>
    <source>
        <strain evidence="3">DSM 14783 / JCM 11476 / NBRC 101012 / SSM1</strain>
    </source>
</reference>
<evidence type="ECO:0000313" key="3">
    <source>
        <dbReference type="Proteomes" id="UP000001520"/>
    </source>
</evidence>
<keyword evidence="1" id="KW-0472">Membrane</keyword>
<dbReference type="RefSeq" id="WP_013007544.1">
    <property type="nucleotide sequence ID" value="NC_013939.1"/>
</dbReference>
<accession>D3PCH3</accession>
<gene>
    <name evidence="2" type="ordered locus">DEFDS_0820</name>
</gene>
<dbReference type="eggNOG" id="ENOG5032A2U">
    <property type="taxonomic scope" value="Bacteria"/>
</dbReference>
<keyword evidence="1" id="KW-0812">Transmembrane</keyword>
<keyword evidence="1" id="KW-1133">Transmembrane helix</keyword>
<name>D3PCH3_DEFDS</name>
<proteinExistence type="predicted"/>
<dbReference type="AlphaFoldDB" id="D3PCH3"/>
<protein>
    <submittedName>
        <fullName evidence="2">Uncharacterized protein</fullName>
    </submittedName>
</protein>
<feature type="transmembrane region" description="Helical" evidence="1">
    <location>
        <begin position="74"/>
        <end position="92"/>
    </location>
</feature>
<dbReference type="EMBL" id="AP011529">
    <property type="protein sequence ID" value="BAI80296.1"/>
    <property type="molecule type" value="Genomic_DNA"/>
</dbReference>
<dbReference type="KEGG" id="ddf:DEFDS_0820"/>
<dbReference type="HOGENOM" id="CLU_1675037_0_0_0"/>